<keyword evidence="3" id="KW-0732">Signal</keyword>
<reference evidence="5" key="1">
    <citation type="submission" date="2015-07" db="EMBL/GenBank/DDBJ databases">
        <title>Fjat-10036 dsm4.</title>
        <authorList>
            <person name="Liu B."/>
            <person name="Wang J."/>
            <person name="Zhu Y."/>
            <person name="Liu G."/>
            <person name="Chen Q."/>
            <person name="Chen Z."/>
            <person name="Lan J."/>
            <person name="Che J."/>
            <person name="Ge C."/>
            <person name="Shi H."/>
            <person name="Pan Z."/>
            <person name="Liu X."/>
        </authorList>
    </citation>
    <scope>NUCLEOTIDE SEQUENCE [LARGE SCALE GENOMIC DNA]</scope>
    <source>
        <strain evidence="5">DSM 4</strain>
    </source>
</reference>
<feature type="signal peptide" evidence="3">
    <location>
        <begin position="1"/>
        <end position="25"/>
    </location>
</feature>
<feature type="chain" id="PRO_5005599190" evidence="3">
    <location>
        <begin position="26"/>
        <end position="675"/>
    </location>
</feature>
<feature type="transmembrane region" description="Helical" evidence="2">
    <location>
        <begin position="89"/>
        <end position="108"/>
    </location>
</feature>
<evidence type="ECO:0000256" key="2">
    <source>
        <dbReference type="SAM" id="Phobius"/>
    </source>
</evidence>
<keyword evidence="2" id="KW-0812">Transmembrane</keyword>
<keyword evidence="2" id="KW-1133">Transmembrane helix</keyword>
<comment type="caution">
    <text evidence="4">The sequence shown here is derived from an EMBL/GenBank/DDBJ whole genome shotgun (WGS) entry which is preliminary data.</text>
</comment>
<dbReference type="RefSeq" id="WP_053437812.1">
    <property type="nucleotide sequence ID" value="NZ_LGUF01000010.1"/>
</dbReference>
<keyword evidence="2" id="KW-0472">Membrane</keyword>
<feature type="compositionally biased region" description="Polar residues" evidence="1">
    <location>
        <begin position="571"/>
        <end position="588"/>
    </location>
</feature>
<feature type="transmembrane region" description="Helical" evidence="2">
    <location>
        <begin position="149"/>
        <end position="168"/>
    </location>
</feature>
<dbReference type="NCBIfam" id="NF046089">
    <property type="entry name" value="CD3337_EF1877"/>
    <property type="match status" value="1"/>
</dbReference>
<feature type="compositionally biased region" description="Polar residues" evidence="1">
    <location>
        <begin position="598"/>
        <end position="612"/>
    </location>
</feature>
<feature type="compositionally biased region" description="Basic and acidic residues" evidence="1">
    <location>
        <begin position="552"/>
        <end position="563"/>
    </location>
</feature>
<protein>
    <submittedName>
        <fullName evidence="4">Uncharacterized protein</fullName>
    </submittedName>
</protein>
<dbReference type="InterPro" id="IPR058112">
    <property type="entry name" value="CD3337_EF1877-like"/>
</dbReference>
<dbReference type="Proteomes" id="UP000037109">
    <property type="component" value="Unassembled WGS sequence"/>
</dbReference>
<dbReference type="PATRIC" id="fig|1459.3.peg.6056"/>
<dbReference type="AlphaFoldDB" id="A0A0M0G128"/>
<evidence type="ECO:0000313" key="5">
    <source>
        <dbReference type="Proteomes" id="UP000037109"/>
    </source>
</evidence>
<dbReference type="OrthoDB" id="2366309at2"/>
<feature type="compositionally biased region" description="Basic and acidic residues" evidence="1">
    <location>
        <begin position="657"/>
        <end position="675"/>
    </location>
</feature>
<keyword evidence="5" id="KW-1185">Reference proteome</keyword>
<feature type="transmembrane region" description="Helical" evidence="2">
    <location>
        <begin position="292"/>
        <end position="315"/>
    </location>
</feature>
<proteinExistence type="predicted"/>
<feature type="compositionally biased region" description="Basic and acidic residues" evidence="1">
    <location>
        <begin position="488"/>
        <end position="518"/>
    </location>
</feature>
<evidence type="ECO:0000313" key="4">
    <source>
        <dbReference type="EMBL" id="KON83499.1"/>
    </source>
</evidence>
<feature type="region of interest" description="Disordered" evidence="1">
    <location>
        <begin position="454"/>
        <end position="675"/>
    </location>
</feature>
<dbReference type="STRING" id="1459.AF332_27475"/>
<feature type="transmembrane region" description="Helical" evidence="2">
    <location>
        <begin position="354"/>
        <end position="377"/>
    </location>
</feature>
<evidence type="ECO:0000256" key="3">
    <source>
        <dbReference type="SAM" id="SignalP"/>
    </source>
</evidence>
<feature type="compositionally biased region" description="Low complexity" evidence="1">
    <location>
        <begin position="528"/>
        <end position="547"/>
    </location>
</feature>
<sequence length="675" mass="74463">MNFLKQGLGILLALLFLLMPTVSLAEDASPTVQKKEETVGRVTLESKEYPLDHYKMEADIGDGIKDTGDNALHAINQGMWGFNKTISSFTLYSINQLMSFNLISTIASEAGIMSERIYEIMSGTFLSLFVVFVGGAAAWRYFVNQQVGHAVKAIIGALTIMVLTFWFYSDATGNIKWLNERGAELEGIASSANVLVSSDEFDSNAAYNPKEGIAVLENQLFNLMIKRPYLLLNYGSTKEDDIVSEDPNRVDSLLEIKPYTEEGKEQRKIIIEDEVKTFENKQMSPDFSGERFGYLIITIISTIALSIPVLLLGIFKFLLQVWFLALVIFTAIPLVLSLIPSYSESALNHGKKLVGVLLMKAGLVLLIAVITGIVTLLYESVKVTNGVEGYAFVVFLICITMWGLFKYRTEIFEVASAGMIQGQQAAERVTASSFDKMGDASERGFKSVKRMVGNAYRNHQKKKRHEELLTGGAGRRTSTNGATASGGRSERRKTAGENPPQKRDSDKDQKRDSGKNQKQEPAGKGVKNAASAGTSGRRSASRNAGASIVNLDDYKIGKGEGARKSPKPGRASQNTNRNDSEARNPNSEGHSELAKPSGQRTAGTINRENQSSPHRKPSERMKSKNQIAASREGDKYLTQWEAQQQINKRNPNPPSETVKRSESREPKVKDSKQRK</sequence>
<dbReference type="EMBL" id="LGUF01000010">
    <property type="protein sequence ID" value="KON83499.1"/>
    <property type="molecule type" value="Genomic_DNA"/>
</dbReference>
<feature type="compositionally biased region" description="Polar residues" evidence="1">
    <location>
        <begin position="640"/>
        <end position="650"/>
    </location>
</feature>
<evidence type="ECO:0000256" key="1">
    <source>
        <dbReference type="SAM" id="MobiDB-lite"/>
    </source>
</evidence>
<feature type="transmembrane region" description="Helical" evidence="2">
    <location>
        <begin position="389"/>
        <end position="405"/>
    </location>
</feature>
<feature type="transmembrane region" description="Helical" evidence="2">
    <location>
        <begin position="321"/>
        <end position="342"/>
    </location>
</feature>
<accession>A0A0M0G128</accession>
<organism evidence="4 5">
    <name type="scientific">Sporosarcina globispora</name>
    <name type="common">Bacillus globisporus</name>
    <dbReference type="NCBI Taxonomy" id="1459"/>
    <lineage>
        <taxon>Bacteria</taxon>
        <taxon>Bacillati</taxon>
        <taxon>Bacillota</taxon>
        <taxon>Bacilli</taxon>
        <taxon>Bacillales</taxon>
        <taxon>Caryophanaceae</taxon>
        <taxon>Sporosarcina</taxon>
    </lineage>
</organism>
<name>A0A0M0G128_SPOGL</name>
<gene>
    <name evidence="4" type="ORF">AF332_27475</name>
</gene>
<feature type="transmembrane region" description="Helical" evidence="2">
    <location>
        <begin position="120"/>
        <end position="143"/>
    </location>
</feature>